<dbReference type="Proteomes" id="UP001488805">
    <property type="component" value="Unassembled WGS sequence"/>
</dbReference>
<keyword evidence="2" id="KW-1185">Reference proteome</keyword>
<organism evidence="1 2">
    <name type="scientific">Zoarces viviparus</name>
    <name type="common">Viviparous eelpout</name>
    <name type="synonym">Blennius viviparus</name>
    <dbReference type="NCBI Taxonomy" id="48416"/>
    <lineage>
        <taxon>Eukaryota</taxon>
        <taxon>Metazoa</taxon>
        <taxon>Chordata</taxon>
        <taxon>Craniata</taxon>
        <taxon>Vertebrata</taxon>
        <taxon>Euteleostomi</taxon>
        <taxon>Actinopterygii</taxon>
        <taxon>Neopterygii</taxon>
        <taxon>Teleostei</taxon>
        <taxon>Neoteleostei</taxon>
        <taxon>Acanthomorphata</taxon>
        <taxon>Eupercaria</taxon>
        <taxon>Perciformes</taxon>
        <taxon>Cottioidei</taxon>
        <taxon>Zoarcales</taxon>
        <taxon>Zoarcidae</taxon>
        <taxon>Zoarcinae</taxon>
        <taxon>Zoarces</taxon>
    </lineage>
</organism>
<protein>
    <submittedName>
        <fullName evidence="1">Uncharacterized protein</fullName>
    </submittedName>
</protein>
<proteinExistence type="predicted"/>
<gene>
    <name evidence="1" type="ORF">VZT92_027821</name>
</gene>
<dbReference type="EMBL" id="JBCEZU010000597">
    <property type="protein sequence ID" value="KAK9514348.1"/>
    <property type="molecule type" value="Genomic_DNA"/>
</dbReference>
<evidence type="ECO:0000313" key="2">
    <source>
        <dbReference type="Proteomes" id="UP001488805"/>
    </source>
</evidence>
<reference evidence="1 2" key="1">
    <citation type="journal article" date="2024" name="Genome Biol. Evol.">
        <title>Chromosome-level genome assembly of the viviparous eelpout Zoarces viviparus.</title>
        <authorList>
            <person name="Fuhrmann N."/>
            <person name="Brasseur M.V."/>
            <person name="Bakowski C.E."/>
            <person name="Podsiadlowski L."/>
            <person name="Prost S."/>
            <person name="Krehenwinkel H."/>
            <person name="Mayer C."/>
        </authorList>
    </citation>
    <scope>NUCLEOTIDE SEQUENCE [LARGE SCALE GENOMIC DNA]</scope>
    <source>
        <strain evidence="1">NO-MEL_2022_Ind0_liver</strain>
    </source>
</reference>
<sequence length="127" mass="14441">MRRRLQVTVLPFVCVETERERLSHVLKVCSEDQENRSVITIPAPSNGLHGQDEPHSKRGYRCRSERLHQVIPEPADCRSKLPIFNRTSHLLQLQLSFCASPACDHPVLLNTVGPGMRLSETSSRHHL</sequence>
<comment type="caution">
    <text evidence="1">The sequence shown here is derived from an EMBL/GenBank/DDBJ whole genome shotgun (WGS) entry which is preliminary data.</text>
</comment>
<name>A0AAW1DVV1_ZOAVI</name>
<evidence type="ECO:0000313" key="1">
    <source>
        <dbReference type="EMBL" id="KAK9514348.1"/>
    </source>
</evidence>
<dbReference type="AlphaFoldDB" id="A0AAW1DVV1"/>
<accession>A0AAW1DVV1</accession>